<dbReference type="Proteomes" id="UP000007878">
    <property type="component" value="Chromosome"/>
</dbReference>
<protein>
    <submittedName>
        <fullName evidence="1">Uncharacterized protein</fullName>
    </submittedName>
</protein>
<gene>
    <name evidence="1" type="ORF">RCA_02015</name>
</gene>
<sequence>MLKKVMLLCLNINENSNISQPQTQQSGQKKNRVLTETKAMCGLRAVTAAASAVLVSAKILLVLQQKSVLILILSV</sequence>
<accession>A0ABN4AGH1</accession>
<dbReference type="RefSeq" id="WP_014363810.1">
    <property type="nucleotide sequence ID" value="NC_016929.1"/>
</dbReference>
<organism evidence="1 2">
    <name type="scientific">Rickettsia canadensis str. CA410</name>
    <dbReference type="NCBI Taxonomy" id="1105107"/>
    <lineage>
        <taxon>Bacteria</taxon>
        <taxon>Pseudomonadati</taxon>
        <taxon>Pseudomonadota</taxon>
        <taxon>Alphaproteobacteria</taxon>
        <taxon>Rickettsiales</taxon>
        <taxon>Rickettsiaceae</taxon>
        <taxon>Rickettsieae</taxon>
        <taxon>Rickettsia</taxon>
        <taxon>belli group</taxon>
    </lineage>
</organism>
<name>A0ABN4AGH1_RICCA</name>
<evidence type="ECO:0000313" key="2">
    <source>
        <dbReference type="Proteomes" id="UP000007878"/>
    </source>
</evidence>
<keyword evidence="2" id="KW-1185">Reference proteome</keyword>
<evidence type="ECO:0000313" key="1">
    <source>
        <dbReference type="EMBL" id="AFB20978.1"/>
    </source>
</evidence>
<proteinExistence type="predicted"/>
<dbReference type="EMBL" id="CP003304">
    <property type="protein sequence ID" value="AFB20978.1"/>
    <property type="molecule type" value="Genomic_DNA"/>
</dbReference>
<reference evidence="2" key="1">
    <citation type="submission" date="2012-02" db="EMBL/GenBank/DDBJ databases">
        <title>Complete genome sequence of Rickettsia parkeri strain Portsmouth.</title>
        <authorList>
            <person name="Johnson S.L."/>
            <person name="Munk A.C."/>
            <person name="Han S."/>
            <person name="Bruce D.C."/>
            <person name="Dasch G.A."/>
        </authorList>
    </citation>
    <scope>NUCLEOTIDE SEQUENCE [LARGE SCALE GENOMIC DNA]</scope>
    <source>
        <strain evidence="2">CA410</strain>
    </source>
</reference>